<dbReference type="PROSITE" id="PS50011">
    <property type="entry name" value="PROTEIN_KINASE_DOM"/>
    <property type="match status" value="1"/>
</dbReference>
<keyword evidence="5" id="KW-0808">Transferase</keyword>
<dbReference type="Gene3D" id="3.30.200.20">
    <property type="entry name" value="Phosphorylase Kinase, domain 1"/>
    <property type="match status" value="1"/>
</dbReference>
<dbReference type="InterPro" id="IPR050216">
    <property type="entry name" value="LRR_domain-containing"/>
</dbReference>
<sequence>MTTTLEQLRAGRLTGARQLKLACGLSEFPREIFDLADTLEVLDLSGNALTALPDDLPRLRNLRILFASDNPFTELPEVLGECSQLSMVGFKANRIRTVSGRALAPSLRWLILTDNEIDALPAEIGGCTQLQKLMLAGNRLSTLPDELAACSRLELLRLAANRLDALPGWLLRMPRLSWLAYAGNPFSEALETAALRDTPIAGIRWDRLTLEQPLGEGASGVIYRARLLDDQEHASHESRAVAVKLFKGAVTSDGLPDCEMAACIRGGDHANLIPVAGKVQDHPADTHGLVMELIDPQFTNLAGPPSLASCTRDIYDAGTRFDPRSALGIAHGIAAAASHLHRRGVMHGDLYAHNILHGGAGRALLGDFGAASFYAADDRDTGVALQRLEVRAYGCLLEELIERCDGLDAHADVAVKLVALKDACLSEAIDSRPLFDDIVASVLALNGQLTCEPPSQLESQPKGAR</sequence>
<evidence type="ECO:0000259" key="4">
    <source>
        <dbReference type="PROSITE" id="PS50011"/>
    </source>
</evidence>
<dbReference type="Gene3D" id="3.80.10.10">
    <property type="entry name" value="Ribonuclease Inhibitor"/>
    <property type="match status" value="2"/>
</dbReference>
<proteinExistence type="predicted"/>
<dbReference type="KEGG" id="pgis:I6I06_26660"/>
<dbReference type="PROSITE" id="PS51450">
    <property type="entry name" value="LRR"/>
    <property type="match status" value="1"/>
</dbReference>
<reference evidence="5 6" key="1">
    <citation type="submission" date="2020-12" db="EMBL/GenBank/DDBJ databases">
        <title>FDA dAtabase for Regulatory Grade micrObial Sequences (FDA-ARGOS): Supporting development and validation of Infectious Disease Dx tests.</title>
        <authorList>
            <person name="Nelson B."/>
            <person name="Plummer A."/>
            <person name="Tallon L."/>
            <person name="Sadzewicz L."/>
            <person name="Zhao X."/>
            <person name="Boylan J."/>
            <person name="Ott S."/>
            <person name="Bowen H."/>
            <person name="Vavikolanu K."/>
            <person name="Mehta A."/>
            <person name="Aluvathingal J."/>
            <person name="Nadendla S."/>
            <person name="Myers T."/>
            <person name="Yan Y."/>
            <person name="Sichtig H."/>
        </authorList>
    </citation>
    <scope>NUCLEOTIDE SEQUENCE [LARGE SCALE GENOMIC DNA]</scope>
    <source>
        <strain evidence="5 6">FDAARGOS_1049</strain>
    </source>
</reference>
<dbReference type="SUPFAM" id="SSF52058">
    <property type="entry name" value="L domain-like"/>
    <property type="match status" value="1"/>
</dbReference>
<dbReference type="AlphaFoldDB" id="A0A7T4N715"/>
<dbReference type="InterPro" id="IPR003591">
    <property type="entry name" value="Leu-rich_rpt_typical-subtyp"/>
</dbReference>
<dbReference type="SMART" id="SM00369">
    <property type="entry name" value="LRR_TYP"/>
    <property type="match status" value="5"/>
</dbReference>
<dbReference type="InterPro" id="IPR032675">
    <property type="entry name" value="LRR_dom_sf"/>
</dbReference>
<dbReference type="InterPro" id="IPR011009">
    <property type="entry name" value="Kinase-like_dom_sf"/>
</dbReference>
<gene>
    <name evidence="5" type="ORF">I6I06_26660</name>
</gene>
<dbReference type="GO" id="GO:0005524">
    <property type="term" value="F:ATP binding"/>
    <property type="evidence" value="ECO:0007669"/>
    <property type="project" value="UniProtKB-UniRule"/>
</dbReference>
<dbReference type="Gene3D" id="1.10.510.10">
    <property type="entry name" value="Transferase(Phosphotransferase) domain 1"/>
    <property type="match status" value="1"/>
</dbReference>
<organism evidence="5 6">
    <name type="scientific">Paraburkholderia ginsengisoli</name>
    <dbReference type="NCBI Taxonomy" id="311231"/>
    <lineage>
        <taxon>Bacteria</taxon>
        <taxon>Pseudomonadati</taxon>
        <taxon>Pseudomonadota</taxon>
        <taxon>Betaproteobacteria</taxon>
        <taxon>Burkholderiales</taxon>
        <taxon>Burkholderiaceae</taxon>
        <taxon>Paraburkholderia</taxon>
    </lineage>
</organism>
<dbReference type="Proteomes" id="UP000595610">
    <property type="component" value="Chromosome 2"/>
</dbReference>
<keyword evidence="6" id="KW-1185">Reference proteome</keyword>
<dbReference type="PROSITE" id="PS00107">
    <property type="entry name" value="PROTEIN_KINASE_ATP"/>
    <property type="match status" value="1"/>
</dbReference>
<keyword evidence="3" id="KW-0547">Nucleotide-binding</keyword>
<dbReference type="Pfam" id="PF13855">
    <property type="entry name" value="LRR_8"/>
    <property type="match status" value="1"/>
</dbReference>
<dbReference type="GO" id="GO:0004672">
    <property type="term" value="F:protein kinase activity"/>
    <property type="evidence" value="ECO:0007669"/>
    <property type="project" value="InterPro"/>
</dbReference>
<dbReference type="GO" id="GO:0005737">
    <property type="term" value="C:cytoplasm"/>
    <property type="evidence" value="ECO:0007669"/>
    <property type="project" value="TreeGrafter"/>
</dbReference>
<evidence type="ECO:0000256" key="3">
    <source>
        <dbReference type="PROSITE-ProRule" id="PRU10141"/>
    </source>
</evidence>
<dbReference type="SMART" id="SM00364">
    <property type="entry name" value="LRR_BAC"/>
    <property type="match status" value="4"/>
</dbReference>
<feature type="domain" description="Protein kinase" evidence="4">
    <location>
        <begin position="208"/>
        <end position="465"/>
    </location>
</feature>
<dbReference type="InterPro" id="IPR001611">
    <property type="entry name" value="Leu-rich_rpt"/>
</dbReference>
<name>A0A7T4N715_9BURK</name>
<dbReference type="PANTHER" id="PTHR48051">
    <property type="match status" value="1"/>
</dbReference>
<protein>
    <submittedName>
        <fullName evidence="5">Serine/threonine-protein kinase</fullName>
    </submittedName>
</protein>
<keyword evidence="1" id="KW-0433">Leucine-rich repeat</keyword>
<dbReference type="SUPFAM" id="SSF56112">
    <property type="entry name" value="Protein kinase-like (PK-like)"/>
    <property type="match status" value="1"/>
</dbReference>
<keyword evidence="2" id="KW-0677">Repeat</keyword>
<dbReference type="RefSeq" id="WP_042326337.1">
    <property type="nucleotide sequence ID" value="NZ_CP066076.1"/>
</dbReference>
<keyword evidence="5" id="KW-0418">Kinase</keyword>
<dbReference type="InterPro" id="IPR000719">
    <property type="entry name" value="Prot_kinase_dom"/>
</dbReference>
<feature type="binding site" evidence="3">
    <location>
        <position position="244"/>
    </location>
    <ligand>
        <name>ATP</name>
        <dbReference type="ChEBI" id="CHEBI:30616"/>
    </ligand>
</feature>
<dbReference type="Pfam" id="PF07714">
    <property type="entry name" value="PK_Tyr_Ser-Thr"/>
    <property type="match status" value="1"/>
</dbReference>
<dbReference type="Pfam" id="PF00560">
    <property type="entry name" value="LRR_1"/>
    <property type="match status" value="1"/>
</dbReference>
<evidence type="ECO:0000256" key="2">
    <source>
        <dbReference type="ARBA" id="ARBA00022737"/>
    </source>
</evidence>
<evidence type="ECO:0000313" key="5">
    <source>
        <dbReference type="EMBL" id="QQC66353.1"/>
    </source>
</evidence>
<evidence type="ECO:0000256" key="1">
    <source>
        <dbReference type="ARBA" id="ARBA00022614"/>
    </source>
</evidence>
<dbReference type="EMBL" id="CP066076">
    <property type="protein sequence ID" value="QQC66353.1"/>
    <property type="molecule type" value="Genomic_DNA"/>
</dbReference>
<dbReference type="PANTHER" id="PTHR48051:SF1">
    <property type="entry name" value="RAS SUPPRESSOR PROTEIN 1"/>
    <property type="match status" value="1"/>
</dbReference>
<dbReference type="InterPro" id="IPR017441">
    <property type="entry name" value="Protein_kinase_ATP_BS"/>
</dbReference>
<dbReference type="InterPro" id="IPR001245">
    <property type="entry name" value="Ser-Thr/Tyr_kinase_cat_dom"/>
</dbReference>
<accession>A0A7T4N715</accession>
<evidence type="ECO:0000313" key="6">
    <source>
        <dbReference type="Proteomes" id="UP000595610"/>
    </source>
</evidence>
<keyword evidence="3" id="KW-0067">ATP-binding</keyword>